<comment type="caution">
    <text evidence="1">The sequence shown here is derived from an EMBL/GenBank/DDBJ whole genome shotgun (WGS) entry which is preliminary data.</text>
</comment>
<proteinExistence type="predicted"/>
<protein>
    <submittedName>
        <fullName evidence="1">Uncharacterized protein</fullName>
    </submittedName>
</protein>
<dbReference type="EMBL" id="JAKLUA010000033">
    <property type="protein sequence ID" value="MCG2673096.1"/>
    <property type="molecule type" value="Genomic_DNA"/>
</dbReference>
<accession>A0ABS9M1F6</accession>
<keyword evidence="2" id="KW-1185">Reference proteome</keyword>
<evidence type="ECO:0000313" key="1">
    <source>
        <dbReference type="EMBL" id="MCG2673096.1"/>
    </source>
</evidence>
<dbReference type="RefSeq" id="WP_237874181.1">
    <property type="nucleotide sequence ID" value="NZ_JAKLUA010000033.1"/>
</dbReference>
<sequence length="59" mass="6838">MIGSMKDENHMLFRCPCGAAYRIVPKEIPLGRAEVIFCECGRALQDKHGTRYFDYERVD</sequence>
<name>A0ABS9M1F6_9BRAD</name>
<reference evidence="1" key="1">
    <citation type="submission" date="2022-01" db="EMBL/GenBank/DDBJ databases">
        <title>Genome sequnece data of strain Bradyrhizobium sp. nov.</title>
        <authorList>
            <person name="Zhang J."/>
        </authorList>
    </citation>
    <scope>NUCLEOTIDE SEQUENCE</scope>
    <source>
        <strain evidence="1">WYCCWR 12774</strain>
    </source>
</reference>
<organism evidence="1 2">
    <name type="scientific">Bradyrhizobium zhengyangense</name>
    <dbReference type="NCBI Taxonomy" id="2911009"/>
    <lineage>
        <taxon>Bacteria</taxon>
        <taxon>Pseudomonadati</taxon>
        <taxon>Pseudomonadota</taxon>
        <taxon>Alphaproteobacteria</taxon>
        <taxon>Hyphomicrobiales</taxon>
        <taxon>Nitrobacteraceae</taxon>
        <taxon>Bradyrhizobium</taxon>
    </lineage>
</organism>
<dbReference type="Proteomes" id="UP001139012">
    <property type="component" value="Unassembled WGS sequence"/>
</dbReference>
<evidence type="ECO:0000313" key="2">
    <source>
        <dbReference type="Proteomes" id="UP001139012"/>
    </source>
</evidence>
<gene>
    <name evidence="1" type="ORF">L6637_39975</name>
</gene>